<name>A0A9D2K760_9FIRM</name>
<gene>
    <name evidence="1" type="ORF">IAA17_11695</name>
</gene>
<accession>A0A9D2K760</accession>
<comment type="caution">
    <text evidence="1">The sequence shown here is derived from an EMBL/GenBank/DDBJ whole genome shotgun (WGS) entry which is preliminary data.</text>
</comment>
<sequence>MKRVISLFLTIALLLSGPVPVYGEGEDFVPVVLSMSSNLSKREQIAGYYRDQVFYADLDELCELTGLILVEEEGGRASLRDGDTEEDSLRFFTVQADTDELTEEFYRDRHTVEMPAEIIGEELYVSMFHFLTYMGTGYELDPEGDPQLTVIKWYDLPDALRDYAHSGRGNYFRWSEIDFSFGSAELNLTYQGVLAMLAEESDPFKMMFDADSIYQEDLEDDLFAVVANEGAEYIQDSDGKLAEFSHTVFSSTLDWYELITNTYKMGKDSTLNKLLKRLSKGNLLVSSGAKMAVGLADTLDFAMQCANMTDTQKNLLKETILKYGRETDMVRENDFWEIMIEAAEQVSGKVREEIPNDEEILDTFASAAYSLYKDSAGTGTLFKGNLALLTWDTVMGIFRFSSAADQAREIHNAYNCSMIQTMGGELVSDALAELYYHDYYYDDEELQEEVMTELKYDMILQLKATLSTREALVKSGGIEGIEESYGEMCEETAALLKRVENAALNGPGGSSGFDDDLTWMADYTPSGEVLYPLALKKLEERGSFAMVREGTMSGDFSDFQDIVFTENMEVAEYGSDGMRGGGRYQHTGGTAPWETDYTYTYENQVLTKEYRMPFSGQQTEQRQLIDVTLPFWSYVKTMETKRQEDRRVVFTVTYDEERMAEDGLGLLNYLLPDNFRIYWNPASEGEDGIIRAELSAVIDENLELDSITVDYELIGGIQDVARLQGTTVFVFDDKGAEKVQEGENRQLAGTWLQQDEANPILLVLGEDGSLFYTPSVTRENEYTSTYSLENGTLWLNMVNLDVSGVTRVPFLMESDPSDENLMIIAVDRERAPSLDLLYGMDGVLEGTYRRLRFSKAQLEEIGEMLRIPEGREITWEQGEPYYWDAGACWLISVMAYENGEFVAGADFNGETMEMCRNIFTYSGG</sequence>
<evidence type="ECO:0000313" key="1">
    <source>
        <dbReference type="EMBL" id="HIZ80437.1"/>
    </source>
</evidence>
<dbReference type="AlphaFoldDB" id="A0A9D2K760"/>
<reference evidence="1" key="2">
    <citation type="submission" date="2021-04" db="EMBL/GenBank/DDBJ databases">
        <authorList>
            <person name="Gilroy R."/>
        </authorList>
    </citation>
    <scope>NUCLEOTIDE SEQUENCE</scope>
    <source>
        <strain evidence="1">ChiBcec1-1093</strain>
    </source>
</reference>
<organism evidence="1 2">
    <name type="scientific">Candidatus Lachnoclostridium stercorigallinarum</name>
    <dbReference type="NCBI Taxonomy" id="2838634"/>
    <lineage>
        <taxon>Bacteria</taxon>
        <taxon>Bacillati</taxon>
        <taxon>Bacillota</taxon>
        <taxon>Clostridia</taxon>
        <taxon>Lachnospirales</taxon>
        <taxon>Lachnospiraceae</taxon>
    </lineage>
</organism>
<dbReference type="EMBL" id="DXBC01000188">
    <property type="protein sequence ID" value="HIZ80437.1"/>
    <property type="molecule type" value="Genomic_DNA"/>
</dbReference>
<proteinExistence type="predicted"/>
<dbReference type="Proteomes" id="UP000824101">
    <property type="component" value="Unassembled WGS sequence"/>
</dbReference>
<protein>
    <submittedName>
        <fullName evidence="1">Uncharacterized protein</fullName>
    </submittedName>
</protein>
<evidence type="ECO:0000313" key="2">
    <source>
        <dbReference type="Proteomes" id="UP000824101"/>
    </source>
</evidence>
<reference evidence="1" key="1">
    <citation type="journal article" date="2021" name="PeerJ">
        <title>Extensive microbial diversity within the chicken gut microbiome revealed by metagenomics and culture.</title>
        <authorList>
            <person name="Gilroy R."/>
            <person name="Ravi A."/>
            <person name="Getino M."/>
            <person name="Pursley I."/>
            <person name="Horton D.L."/>
            <person name="Alikhan N.F."/>
            <person name="Baker D."/>
            <person name="Gharbi K."/>
            <person name="Hall N."/>
            <person name="Watson M."/>
            <person name="Adriaenssens E.M."/>
            <person name="Foster-Nyarko E."/>
            <person name="Jarju S."/>
            <person name="Secka A."/>
            <person name="Antonio M."/>
            <person name="Oren A."/>
            <person name="Chaudhuri R.R."/>
            <person name="La Ragione R."/>
            <person name="Hildebrand F."/>
            <person name="Pallen M.J."/>
        </authorList>
    </citation>
    <scope>NUCLEOTIDE SEQUENCE</scope>
    <source>
        <strain evidence="1">ChiBcec1-1093</strain>
    </source>
</reference>